<feature type="compositionally biased region" description="Basic and acidic residues" evidence="1">
    <location>
        <begin position="178"/>
        <end position="188"/>
    </location>
</feature>
<dbReference type="AlphaFoldDB" id="A0A380PAH7"/>
<dbReference type="EMBL" id="UHID01000008">
    <property type="protein sequence ID" value="SUP61854.1"/>
    <property type="molecule type" value="Genomic_DNA"/>
</dbReference>
<dbReference type="Proteomes" id="UP000254150">
    <property type="component" value="Unassembled WGS sequence"/>
</dbReference>
<accession>A0A380PAH7</accession>
<reference evidence="2 3" key="1">
    <citation type="submission" date="2018-06" db="EMBL/GenBank/DDBJ databases">
        <authorList>
            <consortium name="Pathogen Informatics"/>
            <person name="Doyle S."/>
        </authorList>
    </citation>
    <scope>NUCLEOTIDE SEQUENCE [LARGE SCALE GENOMIC DNA]</scope>
    <source>
        <strain evidence="2 3">NCTC7807</strain>
    </source>
</reference>
<organism evidence="2 3">
    <name type="scientific">Streptomyces griseus</name>
    <dbReference type="NCBI Taxonomy" id="1911"/>
    <lineage>
        <taxon>Bacteria</taxon>
        <taxon>Bacillati</taxon>
        <taxon>Actinomycetota</taxon>
        <taxon>Actinomycetes</taxon>
        <taxon>Kitasatosporales</taxon>
        <taxon>Streptomycetaceae</taxon>
        <taxon>Streptomyces</taxon>
    </lineage>
</organism>
<feature type="region of interest" description="Disordered" evidence="1">
    <location>
        <begin position="145"/>
        <end position="164"/>
    </location>
</feature>
<evidence type="ECO:0000313" key="2">
    <source>
        <dbReference type="EMBL" id="SUP61854.1"/>
    </source>
</evidence>
<evidence type="ECO:0000256" key="1">
    <source>
        <dbReference type="SAM" id="MobiDB-lite"/>
    </source>
</evidence>
<gene>
    <name evidence="2" type="ORF">NCTC7807_05012</name>
</gene>
<protein>
    <submittedName>
        <fullName evidence="2">Uncharacterized protein</fullName>
    </submittedName>
</protein>
<evidence type="ECO:0000313" key="3">
    <source>
        <dbReference type="Proteomes" id="UP000254150"/>
    </source>
</evidence>
<name>A0A380PAH7_STRGR</name>
<feature type="region of interest" description="Disordered" evidence="1">
    <location>
        <begin position="171"/>
        <end position="205"/>
    </location>
</feature>
<sequence>MEAFDLAVGLRAPGPCPVRRDGQVAAGVAPGVLAVGPCVVGQDAFDRDAEGGEGPRWPLREAGAGQCGLVGQVFGVGRAGVVVERGGQAGVSGTVAAAFVRGCRPPGPGLCDRRRRGAAQLLDVDGDQLARAGWSVAADGLAWGPVQDGQQRHGNGPLPTPSWRRRAQVAATCTRSNTDTEHHEERGHGHSGQHQPRLPRSGLRVRAHRSSWRIRTGFLVPVAATARFPTDRAGPVAPGAVRLLGVGVVRGTSAHTWR</sequence>
<proteinExistence type="predicted"/>